<feature type="non-terminal residue" evidence="4">
    <location>
        <position position="76"/>
    </location>
</feature>
<accession>A0ABX3T0T1</accession>
<organism evidence="4 5">
    <name type="scientific">Mycobacterium noviomagense</name>
    <dbReference type="NCBI Taxonomy" id="459858"/>
    <lineage>
        <taxon>Bacteria</taxon>
        <taxon>Bacillati</taxon>
        <taxon>Actinomycetota</taxon>
        <taxon>Actinomycetes</taxon>
        <taxon>Mycobacteriales</taxon>
        <taxon>Mycobacteriaceae</taxon>
        <taxon>Mycobacterium</taxon>
    </lineage>
</organism>
<dbReference type="SUPFAM" id="SSF55103">
    <property type="entry name" value="FAD-linked oxidases, C-terminal domain"/>
    <property type="match status" value="1"/>
</dbReference>
<feature type="domain" description="FAD-binding oxidoreductase/transferase type 4 C-terminal" evidence="3">
    <location>
        <begin position="2"/>
        <end position="76"/>
    </location>
</feature>
<proteinExistence type="predicted"/>
<reference evidence="4 5" key="1">
    <citation type="submission" date="2017-02" db="EMBL/GenBank/DDBJ databases">
        <title>The new phylogeny of genus Mycobacterium.</title>
        <authorList>
            <person name="Tortoli E."/>
            <person name="Trovato A."/>
            <person name="Cirillo D.M."/>
        </authorList>
    </citation>
    <scope>NUCLEOTIDE SEQUENCE [LARGE SCALE GENOMIC DNA]</scope>
    <source>
        <strain evidence="4 5">DSM 45145</strain>
    </source>
</reference>
<keyword evidence="2" id="KW-0274">FAD</keyword>
<keyword evidence="1" id="KW-0285">Flavoprotein</keyword>
<dbReference type="InterPro" id="IPR004113">
    <property type="entry name" value="FAD-bd_oxidored_4_C"/>
</dbReference>
<protein>
    <recommendedName>
        <fullName evidence="3">FAD-binding oxidoreductase/transferase type 4 C-terminal domain-containing protein</fullName>
    </recommendedName>
</protein>
<dbReference type="Pfam" id="PF02913">
    <property type="entry name" value="FAD-oxidase_C"/>
    <property type="match status" value="1"/>
</dbReference>
<dbReference type="PANTHER" id="PTHR42934:SF1">
    <property type="entry name" value="GLYCOLATE OXIDASE SUBUNIT GLCD"/>
    <property type="match status" value="1"/>
</dbReference>
<evidence type="ECO:0000256" key="2">
    <source>
        <dbReference type="ARBA" id="ARBA00022827"/>
    </source>
</evidence>
<dbReference type="RefSeq" id="WP_282957150.1">
    <property type="nucleotide sequence ID" value="NZ_MVIC01000225.1"/>
</dbReference>
<keyword evidence="5" id="KW-1185">Reference proteome</keyword>
<evidence type="ECO:0000259" key="3">
    <source>
        <dbReference type="Pfam" id="PF02913"/>
    </source>
</evidence>
<dbReference type="EMBL" id="MVIC01000225">
    <property type="protein sequence ID" value="ORB05358.1"/>
    <property type="molecule type" value="Genomic_DNA"/>
</dbReference>
<evidence type="ECO:0000313" key="4">
    <source>
        <dbReference type="EMBL" id="ORB05358.1"/>
    </source>
</evidence>
<name>A0ABX3T0T1_9MYCO</name>
<comment type="caution">
    <text evidence="4">The sequence shown here is derived from an EMBL/GenBank/DDBJ whole genome shotgun (WGS) entry which is preliminary data.</text>
</comment>
<dbReference type="Proteomes" id="UP000192374">
    <property type="component" value="Unassembled WGS sequence"/>
</dbReference>
<feature type="non-terminal residue" evidence="4">
    <location>
        <position position="1"/>
    </location>
</feature>
<dbReference type="InterPro" id="IPR016164">
    <property type="entry name" value="FAD-linked_Oxase-like_C"/>
</dbReference>
<evidence type="ECO:0000256" key="1">
    <source>
        <dbReference type="ARBA" id="ARBA00022630"/>
    </source>
</evidence>
<evidence type="ECO:0000313" key="5">
    <source>
        <dbReference type="Proteomes" id="UP000192374"/>
    </source>
</evidence>
<gene>
    <name evidence="4" type="ORF">BST37_23210</name>
</gene>
<dbReference type="InterPro" id="IPR051914">
    <property type="entry name" value="FAD-linked_OxidoTrans_Type4"/>
</dbReference>
<dbReference type="PANTHER" id="PTHR42934">
    <property type="entry name" value="GLYCOLATE OXIDASE SUBUNIT GLCD"/>
    <property type="match status" value="1"/>
</dbReference>
<sequence length="76" mass="8443">VDAAAILLCELDGVEADVHEDCERVRELFEAAGATSVRQAQDEAERQRFWAGRKNAFPAVGRISPDYYCMDGSIPR</sequence>